<name>A0A679JBJ4_9HYPH</name>
<feature type="domain" description="AB hydrolase-1" evidence="1">
    <location>
        <begin position="4"/>
        <end position="182"/>
    </location>
</feature>
<dbReference type="SUPFAM" id="SSF53474">
    <property type="entry name" value="alpha/beta-Hydrolases"/>
    <property type="match status" value="1"/>
</dbReference>
<dbReference type="InterPro" id="IPR029058">
    <property type="entry name" value="AB_hydrolase_fold"/>
</dbReference>
<dbReference type="EMBL" id="LR743510">
    <property type="protein sequence ID" value="CAA2136941.1"/>
    <property type="molecule type" value="Genomic_DNA"/>
</dbReference>
<evidence type="ECO:0000259" key="1">
    <source>
        <dbReference type="Pfam" id="PF12697"/>
    </source>
</evidence>
<dbReference type="Gene3D" id="3.40.50.1820">
    <property type="entry name" value="alpha/beta hydrolase"/>
    <property type="match status" value="1"/>
</dbReference>
<geneLocation type="plasmid" evidence="2">
    <name>1</name>
</geneLocation>
<dbReference type="Pfam" id="PF12697">
    <property type="entry name" value="Abhydrolase_6"/>
    <property type="match status" value="1"/>
</dbReference>
<gene>
    <name evidence="2" type="ORF">MBLL_00414</name>
</gene>
<sequence>MRDYVNDVAQVAGSLPRPPILVGHSMGAFIVQKYLETGTAAGAVLLAPMPHYGFASTAIRFLLNDPIGVLKANLSGSLKPVISTPGKARRLFFSARMPDHDVERHFVRLQDEAFLAYLDVMCLDLCKPSRVTTPILVLGAEDDAIFTRRQVEAVARAHRTTAEFFPDMAHDMMLEKGWEAVATRIGGWADDL</sequence>
<protein>
    <recommendedName>
        <fullName evidence="1">AB hydrolase-1 domain-containing protein</fullName>
    </recommendedName>
</protein>
<proteinExistence type="predicted"/>
<dbReference type="AlphaFoldDB" id="A0A679JBJ4"/>
<dbReference type="InterPro" id="IPR000073">
    <property type="entry name" value="AB_hydrolase_1"/>
</dbReference>
<accession>A0A679JBJ4</accession>
<organism evidence="2">
    <name type="scientific">Methylobacterium bullatum</name>
    <dbReference type="NCBI Taxonomy" id="570505"/>
    <lineage>
        <taxon>Bacteria</taxon>
        <taxon>Pseudomonadati</taxon>
        <taxon>Pseudomonadota</taxon>
        <taxon>Alphaproteobacteria</taxon>
        <taxon>Hyphomicrobiales</taxon>
        <taxon>Methylobacteriaceae</taxon>
        <taxon>Methylobacterium</taxon>
    </lineage>
</organism>
<keyword evidence="2" id="KW-0614">Plasmid</keyword>
<evidence type="ECO:0000313" key="2">
    <source>
        <dbReference type="EMBL" id="CAA2136941.1"/>
    </source>
</evidence>
<reference evidence="2" key="1">
    <citation type="submission" date="2019-12" db="EMBL/GenBank/DDBJ databases">
        <authorList>
            <person name="Cremers G."/>
        </authorList>
    </citation>
    <scope>NUCLEOTIDE SEQUENCE</scope>
    <source>
        <strain evidence="2">Mbul2</strain>
        <plasmid evidence="2">1</plasmid>
    </source>
</reference>